<evidence type="ECO:0000313" key="1">
    <source>
        <dbReference type="EMBL" id="GME49864.1"/>
    </source>
</evidence>
<accession>A0ACB5SNJ3</accession>
<keyword evidence="2" id="KW-1185">Reference proteome</keyword>
<protein>
    <submittedName>
        <fullName evidence="1">(S)-2-hydroxy-acid oxidase</fullName>
    </submittedName>
</protein>
<organism evidence="1 2">
    <name type="scientific">Neofusicoccum parvum</name>
    <dbReference type="NCBI Taxonomy" id="310453"/>
    <lineage>
        <taxon>Eukaryota</taxon>
        <taxon>Fungi</taxon>
        <taxon>Dikarya</taxon>
        <taxon>Ascomycota</taxon>
        <taxon>Pezizomycotina</taxon>
        <taxon>Dothideomycetes</taxon>
        <taxon>Dothideomycetes incertae sedis</taxon>
        <taxon>Botryosphaeriales</taxon>
        <taxon>Botryosphaeriaceae</taxon>
        <taxon>Neofusicoccum</taxon>
    </lineage>
</organism>
<reference evidence="1" key="1">
    <citation type="submission" date="2024-09" db="EMBL/GenBank/DDBJ databases">
        <title>Draft Genome Sequences of Neofusicoccum parvum.</title>
        <authorList>
            <person name="Ashida A."/>
            <person name="Camagna M."/>
            <person name="Tanaka A."/>
            <person name="Takemoto D."/>
        </authorList>
    </citation>
    <scope>NUCLEOTIDE SEQUENCE</scope>
    <source>
        <strain evidence="1">PPO83</strain>
    </source>
</reference>
<proteinExistence type="predicted"/>
<comment type="caution">
    <text evidence="1">The sequence shown here is derived from an EMBL/GenBank/DDBJ whole genome shotgun (WGS) entry which is preliminary data.</text>
</comment>
<evidence type="ECO:0000313" key="2">
    <source>
        <dbReference type="Proteomes" id="UP001165186"/>
    </source>
</evidence>
<dbReference type="Proteomes" id="UP001165186">
    <property type="component" value="Unassembled WGS sequence"/>
</dbReference>
<dbReference type="EMBL" id="BSXG01000159">
    <property type="protein sequence ID" value="GME49864.1"/>
    <property type="molecule type" value="Genomic_DNA"/>
</dbReference>
<gene>
    <name evidence="1" type="primary">g1985</name>
    <name evidence="1" type="ORF">NpPPO83_00001985</name>
</gene>
<sequence length="373" mass="40551">MANRPQRLDSKVLTISDLKAQADKKLPRTISEYFNHGAGDMITLNENEVAFDRYKMRPRILQNVDSIDTSTTIFGVKLQTAFPLGFAPCAAHKLAHADGESSVSRAAAKSGTSMCLSSWATTALEEVAQNGGNNPYIIQVSLLKDKAVAQRIIKRAEAAGYKAIFLTVDLPVLGNRLNEARNNFSYPPELEFPNLKPGPQDEAVPAVENGSDYDRTIEWATVVPWLRQQSRMEIWLKGVYTAEDVLLAIRHELDGVVISNHGGRQLDGVPSTLDALRECAPAAAGKIGIAIDGGIRRGSDIFKALALDAQHCFVGRIPIWGLVYKGEAGVDLAVKILMQEFRATMALTGCKSVSEINRSHLSLLGSDGILAKL</sequence>
<name>A0ACB5SNJ3_9PEZI</name>